<evidence type="ECO:0000256" key="5">
    <source>
        <dbReference type="ARBA" id="ARBA00022553"/>
    </source>
</evidence>
<dbReference type="SUPFAM" id="SSF47226">
    <property type="entry name" value="Histidine-containing phosphotransfer domain, HPT domain"/>
    <property type="match status" value="1"/>
</dbReference>
<dbReference type="SMART" id="SM00448">
    <property type="entry name" value="REC"/>
    <property type="match status" value="2"/>
</dbReference>
<dbReference type="Gene3D" id="1.10.287.130">
    <property type="match status" value="1"/>
</dbReference>
<comment type="subcellular location">
    <subcellularLocation>
        <location evidence="2">Cell membrane</location>
        <topology evidence="2">Multi-pass membrane protein</topology>
    </subcellularLocation>
</comment>
<feature type="modified residue" description="4-aspartylphosphate" evidence="12">
    <location>
        <position position="853"/>
    </location>
</feature>
<dbReference type="SMART" id="SM00091">
    <property type="entry name" value="PAS"/>
    <property type="match status" value="2"/>
</dbReference>
<dbReference type="PRINTS" id="PR00344">
    <property type="entry name" value="BCTRLSENSOR"/>
</dbReference>
<evidence type="ECO:0000259" key="18">
    <source>
        <dbReference type="PROSITE" id="PS50113"/>
    </source>
</evidence>
<dbReference type="Pfam" id="PF00512">
    <property type="entry name" value="HisKA"/>
    <property type="match status" value="1"/>
</dbReference>
<dbReference type="SUPFAM" id="SSF52172">
    <property type="entry name" value="CheY-like"/>
    <property type="match status" value="2"/>
</dbReference>
<dbReference type="eggNOG" id="COG4251">
    <property type="taxonomic scope" value="Bacteria"/>
</dbReference>
<name>K2IXG0_9GAMM</name>
<feature type="domain" description="PAC" evidence="18">
    <location>
        <begin position="382"/>
        <end position="434"/>
    </location>
</feature>
<dbReference type="EMBL" id="AMRI01000009">
    <property type="protein sequence ID" value="EKE75126.1"/>
    <property type="molecule type" value="Genomic_DNA"/>
</dbReference>
<dbReference type="CDD" id="cd12913">
    <property type="entry name" value="PDC1_MCP_like"/>
    <property type="match status" value="1"/>
</dbReference>
<evidence type="ECO:0000256" key="3">
    <source>
        <dbReference type="ARBA" id="ARBA00012438"/>
    </source>
</evidence>
<evidence type="ECO:0000259" key="15">
    <source>
        <dbReference type="PROSITE" id="PS50109"/>
    </source>
</evidence>
<dbReference type="InterPro" id="IPR013767">
    <property type="entry name" value="PAS_fold"/>
</dbReference>
<evidence type="ECO:0000256" key="10">
    <source>
        <dbReference type="ARBA" id="ARBA00023012"/>
    </source>
</evidence>
<dbReference type="GO" id="GO:0006355">
    <property type="term" value="P:regulation of DNA-templated transcription"/>
    <property type="evidence" value="ECO:0007669"/>
    <property type="project" value="InterPro"/>
</dbReference>
<dbReference type="CDD" id="cd00082">
    <property type="entry name" value="HisKA"/>
    <property type="match status" value="1"/>
</dbReference>
<dbReference type="InterPro" id="IPR004358">
    <property type="entry name" value="Sig_transdc_His_kin-like_C"/>
</dbReference>
<dbReference type="PROSITE" id="PS50112">
    <property type="entry name" value="PAS"/>
    <property type="match status" value="2"/>
</dbReference>
<dbReference type="Pfam" id="PF01627">
    <property type="entry name" value="Hpt"/>
    <property type="match status" value="1"/>
</dbReference>
<evidence type="ECO:0000256" key="14">
    <source>
        <dbReference type="SAM" id="Phobius"/>
    </source>
</evidence>
<dbReference type="PANTHER" id="PTHR45339">
    <property type="entry name" value="HYBRID SIGNAL TRANSDUCTION HISTIDINE KINASE J"/>
    <property type="match status" value="1"/>
</dbReference>
<reference evidence="19 20" key="1">
    <citation type="journal article" date="2012" name="J. Bacteriol.">
        <title>Genome Sequence of Gallaecimonas xiamenensis Type Strain 3-C-1.</title>
        <authorList>
            <person name="Lai Q."/>
            <person name="Wang L."/>
            <person name="Wang W."/>
            <person name="Shao Z."/>
        </authorList>
    </citation>
    <scope>NUCLEOTIDE SEQUENCE [LARGE SCALE GENOMIC DNA]</scope>
    <source>
        <strain evidence="19 20">3-C-1</strain>
    </source>
</reference>
<dbReference type="InterPro" id="IPR003661">
    <property type="entry name" value="HisK_dim/P_dom"/>
</dbReference>
<gene>
    <name evidence="19" type="ORF">B3C1_07616</name>
</gene>
<keyword evidence="10" id="KW-0902">Two-component regulatory system</keyword>
<feature type="domain" description="PAS" evidence="17">
    <location>
        <begin position="313"/>
        <end position="379"/>
    </location>
</feature>
<feature type="transmembrane region" description="Helical" evidence="14">
    <location>
        <begin position="6"/>
        <end position="23"/>
    </location>
</feature>
<dbReference type="eggNOG" id="COG0642">
    <property type="taxonomic scope" value="Bacteria"/>
</dbReference>
<evidence type="ECO:0000259" key="17">
    <source>
        <dbReference type="PROSITE" id="PS50112"/>
    </source>
</evidence>
<dbReference type="SMART" id="SM00387">
    <property type="entry name" value="HATPase_c"/>
    <property type="match status" value="1"/>
</dbReference>
<keyword evidence="19" id="KW-0418">Kinase</keyword>
<sequence>MLSGTILVLSAVLLIIAVLMTALSRPQDDSSAEEQLAQHLTEQLDQAAAVADNSARILELAGLGSPTFRDGLVRQNVDAHPLVFGSAIAFLPEFQPPGENKAPYAYRSGNKVLLTDLAQAYDFTLGSQWFIEPVRLHQPRWSAPYFDDGGGNVWMITYSVPVFREESVLGVLTIDVAIDQLAALVEVGPVQLLDANGQTLNSQGEDLQLPLLPLGSSGLSLRWQDPRQKRDLSGFLAALVVTLALAGLMVWLLIKYHTRPLYTLVRGFRALQDGQPASAVTPAGAPELKELGVCFNRLLGGPGLSDKGVLAGEFIDHLPGIAFRLDGNDRVIFVNPQVQTLTGYVPEDFMTGSRPFKLCIHPDDRARVEEELAQAIAARRPYAVEYRLCHRLGGQRWVAERGDPLFDGNGQYQGRDGAVFDIADKQSARERLERREQLLTAIFKEVPTGLASIDKNGKVTECNPALADLLGLTTSQLKGALITSFFGVEDRRYIQGQLARMQDSSGDFTWEGALAGASGQGRWVQLAWRSLDEGRSVMVVTDLDARRGMERAVQEAKEAADEASRAKSDFLANMSHEIRTPMNAILGFTQLAQEQDGASPYLGKIQQASKTLLRILNDILDFSKIEAGKLSIEKVDFHLEDTLTNLRDIFADKAVEKQVELVFNLLPDCPSRLHGDPHRLSQILMNLISNALKFTEKGEVVVSVQQHQPGWLQFSVRDTGIGMTGEQVGKLFQAFSQADSSTTRRFGGTGLGLAICQRLCLLMGGDIEVRSELGRGSLFTFSLPLVAEGEEGSYRQVAALQGCQALVVDDNETQLTVLEGLMSAYGFSVRSALGGEQALEMCRQAMPELLVVDWQMPGMDGLALAQAVQQLPEQPKALLMVSAFSNDKLVKEALALGIREVLLKPVSPSTLLDAVCEALGASSGRLPVRRAPDGQGLRYPALAGKKVLLVDDNDLNREVAQSFLVKAGVQVLLAKDGQDALDKLAGRGADLVLMDCQMPIMDGFEATRRLRQQPQWQDLPVIAMTANVMEGDKERCLAAGMNDHIAKPLDVPLMFEVIARWLGVEGQGPEQPQIFPEGDWPSHPELDINDGLGRVMQDTNLYKRVLVRFAEQADVMLAPKDPQTDLRHLHTLKGLLGNIGAAGLADKARDAEARLKGGADSAPLLAEVKNALGGLLAAIRAWQPAPDKPSKAPLAPAIKDSLVAMRPVLLAADAQALDELEAILARQPELKGTLGALRSQLELFDFDQALVQLDALLEDA</sequence>
<keyword evidence="13" id="KW-0175">Coiled coil</keyword>
<dbReference type="InterPro" id="IPR000014">
    <property type="entry name" value="PAS"/>
</dbReference>
<dbReference type="Gene3D" id="3.30.450.20">
    <property type="entry name" value="PAS domain"/>
    <property type="match status" value="3"/>
</dbReference>
<dbReference type="GO" id="GO:0005886">
    <property type="term" value="C:plasma membrane"/>
    <property type="evidence" value="ECO:0007669"/>
    <property type="project" value="UniProtKB-SubCell"/>
</dbReference>
<dbReference type="PROSITE" id="PS50113">
    <property type="entry name" value="PAC"/>
    <property type="match status" value="1"/>
</dbReference>
<evidence type="ECO:0000259" key="16">
    <source>
        <dbReference type="PROSITE" id="PS50110"/>
    </source>
</evidence>
<dbReference type="InterPro" id="IPR003594">
    <property type="entry name" value="HATPase_dom"/>
</dbReference>
<feature type="domain" description="Histidine kinase" evidence="15">
    <location>
        <begin position="573"/>
        <end position="787"/>
    </location>
</feature>
<dbReference type="EC" id="2.7.13.3" evidence="3"/>
<feature type="domain" description="Response regulatory" evidence="16">
    <location>
        <begin position="804"/>
        <end position="919"/>
    </location>
</feature>
<evidence type="ECO:0000256" key="6">
    <source>
        <dbReference type="ARBA" id="ARBA00022692"/>
    </source>
</evidence>
<evidence type="ECO:0000256" key="13">
    <source>
        <dbReference type="SAM" id="Coils"/>
    </source>
</evidence>
<comment type="caution">
    <text evidence="19">The sequence shown here is derived from an EMBL/GenBank/DDBJ whole genome shotgun (WGS) entry which is preliminary data.</text>
</comment>
<dbReference type="Proteomes" id="UP000006755">
    <property type="component" value="Unassembled WGS sequence"/>
</dbReference>
<dbReference type="STRING" id="745411.B3C1_07616"/>
<dbReference type="InterPro" id="IPR036097">
    <property type="entry name" value="HisK_dim/P_sf"/>
</dbReference>
<dbReference type="GO" id="GO:0000155">
    <property type="term" value="F:phosphorelay sensor kinase activity"/>
    <property type="evidence" value="ECO:0007669"/>
    <property type="project" value="InterPro"/>
</dbReference>
<evidence type="ECO:0000313" key="19">
    <source>
        <dbReference type="EMBL" id="EKE75126.1"/>
    </source>
</evidence>
<dbReference type="InterPro" id="IPR008207">
    <property type="entry name" value="Sig_transdc_His_kin_Hpt_dom"/>
</dbReference>
<dbReference type="InterPro" id="IPR036641">
    <property type="entry name" value="HPT_dom_sf"/>
</dbReference>
<dbReference type="CDD" id="cd17546">
    <property type="entry name" value="REC_hyHK_CKI1_RcsC-like"/>
    <property type="match status" value="2"/>
</dbReference>
<feature type="domain" description="PAS" evidence="17">
    <location>
        <begin position="435"/>
        <end position="505"/>
    </location>
</feature>
<dbReference type="InterPro" id="IPR035965">
    <property type="entry name" value="PAS-like_dom_sf"/>
</dbReference>
<accession>K2IXG0</accession>
<dbReference type="InterPro" id="IPR001789">
    <property type="entry name" value="Sig_transdc_resp-reg_receiver"/>
</dbReference>
<protein>
    <recommendedName>
        <fullName evidence="3">histidine kinase</fullName>
        <ecNumber evidence="3">2.7.13.3</ecNumber>
    </recommendedName>
</protein>
<keyword evidence="8" id="KW-0067">ATP-binding</keyword>
<evidence type="ECO:0000256" key="7">
    <source>
        <dbReference type="ARBA" id="ARBA00022741"/>
    </source>
</evidence>
<keyword evidence="19" id="KW-0808">Transferase</keyword>
<dbReference type="SUPFAM" id="SSF55874">
    <property type="entry name" value="ATPase domain of HSP90 chaperone/DNA topoisomerase II/histidine kinase"/>
    <property type="match status" value="1"/>
</dbReference>
<evidence type="ECO:0000313" key="20">
    <source>
        <dbReference type="Proteomes" id="UP000006755"/>
    </source>
</evidence>
<feature type="modified residue" description="4-aspartylphosphate" evidence="12">
    <location>
        <position position="995"/>
    </location>
</feature>
<comment type="catalytic activity">
    <reaction evidence="1">
        <text>ATP + protein L-histidine = ADP + protein N-phospho-L-histidine.</text>
        <dbReference type="EC" id="2.7.13.3"/>
    </reaction>
</comment>
<dbReference type="InterPro" id="IPR000700">
    <property type="entry name" value="PAS-assoc_C"/>
</dbReference>
<evidence type="ECO:0000256" key="4">
    <source>
        <dbReference type="ARBA" id="ARBA00022475"/>
    </source>
</evidence>
<dbReference type="Pfam" id="PF00072">
    <property type="entry name" value="Response_reg"/>
    <property type="match status" value="2"/>
</dbReference>
<evidence type="ECO:0000256" key="12">
    <source>
        <dbReference type="PROSITE-ProRule" id="PRU00169"/>
    </source>
</evidence>
<feature type="domain" description="Response regulatory" evidence="16">
    <location>
        <begin position="946"/>
        <end position="1062"/>
    </location>
</feature>
<dbReference type="PROSITE" id="PS50110">
    <property type="entry name" value="RESPONSE_REGULATORY"/>
    <property type="match status" value="2"/>
</dbReference>
<dbReference type="PATRIC" id="fig|745411.4.peg.1497"/>
<dbReference type="PROSITE" id="PS50109">
    <property type="entry name" value="HIS_KIN"/>
    <property type="match status" value="1"/>
</dbReference>
<dbReference type="Pfam" id="PF02518">
    <property type="entry name" value="HATPase_c"/>
    <property type="match status" value="1"/>
</dbReference>
<dbReference type="SUPFAM" id="SSF55785">
    <property type="entry name" value="PYP-like sensor domain (PAS domain)"/>
    <property type="match status" value="2"/>
</dbReference>
<dbReference type="SUPFAM" id="SSF47384">
    <property type="entry name" value="Homodimeric domain of signal transducing histidine kinase"/>
    <property type="match status" value="1"/>
</dbReference>
<dbReference type="PANTHER" id="PTHR45339:SF1">
    <property type="entry name" value="HYBRID SIGNAL TRANSDUCTION HISTIDINE KINASE J"/>
    <property type="match status" value="1"/>
</dbReference>
<dbReference type="GO" id="GO:0005524">
    <property type="term" value="F:ATP binding"/>
    <property type="evidence" value="ECO:0007669"/>
    <property type="project" value="UniProtKB-KW"/>
</dbReference>
<dbReference type="CDD" id="cd16922">
    <property type="entry name" value="HATPase_EvgS-ArcB-TorS-like"/>
    <property type="match status" value="1"/>
</dbReference>
<dbReference type="FunFam" id="3.30.565.10:FF:000010">
    <property type="entry name" value="Sensor histidine kinase RcsC"/>
    <property type="match status" value="1"/>
</dbReference>
<proteinExistence type="predicted"/>
<dbReference type="Gene3D" id="1.20.120.160">
    <property type="entry name" value="HPT domain"/>
    <property type="match status" value="1"/>
</dbReference>
<feature type="coiled-coil region" evidence="13">
    <location>
        <begin position="546"/>
        <end position="573"/>
    </location>
</feature>
<evidence type="ECO:0000256" key="11">
    <source>
        <dbReference type="ARBA" id="ARBA00023136"/>
    </source>
</evidence>
<evidence type="ECO:0000256" key="1">
    <source>
        <dbReference type="ARBA" id="ARBA00000085"/>
    </source>
</evidence>
<dbReference type="NCBIfam" id="TIGR00229">
    <property type="entry name" value="sensory_box"/>
    <property type="match status" value="2"/>
</dbReference>
<keyword evidence="6 14" id="KW-0812">Transmembrane</keyword>
<evidence type="ECO:0000256" key="9">
    <source>
        <dbReference type="ARBA" id="ARBA00022989"/>
    </source>
</evidence>
<dbReference type="Pfam" id="PF00989">
    <property type="entry name" value="PAS"/>
    <property type="match status" value="1"/>
</dbReference>
<dbReference type="Gene3D" id="3.40.50.2300">
    <property type="match status" value="2"/>
</dbReference>
<dbReference type="Pfam" id="PF08447">
    <property type="entry name" value="PAS_3"/>
    <property type="match status" value="1"/>
</dbReference>
<dbReference type="SMART" id="SM00388">
    <property type="entry name" value="HisKA"/>
    <property type="match status" value="1"/>
</dbReference>
<dbReference type="CDD" id="cd00130">
    <property type="entry name" value="PAS"/>
    <property type="match status" value="2"/>
</dbReference>
<keyword evidence="4" id="KW-1003">Cell membrane</keyword>
<evidence type="ECO:0000256" key="2">
    <source>
        <dbReference type="ARBA" id="ARBA00004651"/>
    </source>
</evidence>
<keyword evidence="7" id="KW-0547">Nucleotide-binding</keyword>
<evidence type="ECO:0000256" key="8">
    <source>
        <dbReference type="ARBA" id="ARBA00022840"/>
    </source>
</evidence>
<organism evidence="19 20">
    <name type="scientific">Gallaecimonas xiamenensis 3-C-1</name>
    <dbReference type="NCBI Taxonomy" id="745411"/>
    <lineage>
        <taxon>Bacteria</taxon>
        <taxon>Pseudomonadati</taxon>
        <taxon>Pseudomonadota</taxon>
        <taxon>Gammaproteobacteria</taxon>
        <taxon>Enterobacterales</taxon>
        <taxon>Gallaecimonadaceae</taxon>
        <taxon>Gallaecimonas</taxon>
    </lineage>
</organism>
<dbReference type="Gene3D" id="3.30.565.10">
    <property type="entry name" value="Histidine kinase-like ATPase, C-terminal domain"/>
    <property type="match status" value="1"/>
</dbReference>
<feature type="transmembrane region" description="Helical" evidence="14">
    <location>
        <begin position="232"/>
        <end position="254"/>
    </location>
</feature>
<dbReference type="InterPro" id="IPR005467">
    <property type="entry name" value="His_kinase_dom"/>
</dbReference>
<keyword evidence="20" id="KW-1185">Reference proteome</keyword>
<dbReference type="InterPro" id="IPR013655">
    <property type="entry name" value="PAS_fold_3"/>
</dbReference>
<keyword evidence="11 14" id="KW-0472">Membrane</keyword>
<dbReference type="Pfam" id="PF22673">
    <property type="entry name" value="MCP-like_PDC_1"/>
    <property type="match status" value="1"/>
</dbReference>
<dbReference type="InterPro" id="IPR036890">
    <property type="entry name" value="HATPase_C_sf"/>
</dbReference>
<dbReference type="InterPro" id="IPR011006">
    <property type="entry name" value="CheY-like_superfamily"/>
</dbReference>
<dbReference type="AlphaFoldDB" id="K2IXG0"/>
<keyword evidence="5 12" id="KW-0597">Phosphoprotein</keyword>
<keyword evidence="9 14" id="KW-1133">Transmembrane helix</keyword>